<organism evidence="1 2">
    <name type="scientific">Parasponia andersonii</name>
    <name type="common">Sponia andersonii</name>
    <dbReference type="NCBI Taxonomy" id="3476"/>
    <lineage>
        <taxon>Eukaryota</taxon>
        <taxon>Viridiplantae</taxon>
        <taxon>Streptophyta</taxon>
        <taxon>Embryophyta</taxon>
        <taxon>Tracheophyta</taxon>
        <taxon>Spermatophyta</taxon>
        <taxon>Magnoliopsida</taxon>
        <taxon>eudicotyledons</taxon>
        <taxon>Gunneridae</taxon>
        <taxon>Pentapetalae</taxon>
        <taxon>rosids</taxon>
        <taxon>fabids</taxon>
        <taxon>Rosales</taxon>
        <taxon>Cannabaceae</taxon>
        <taxon>Parasponia</taxon>
    </lineage>
</organism>
<dbReference type="Proteomes" id="UP000237105">
    <property type="component" value="Unassembled WGS sequence"/>
</dbReference>
<dbReference type="OrthoDB" id="10522254at2759"/>
<name>A0A2P5CTZ6_PARAD</name>
<accession>A0A2P5CTZ6</accession>
<keyword evidence="2" id="KW-1185">Reference proteome</keyword>
<evidence type="ECO:0000313" key="1">
    <source>
        <dbReference type="EMBL" id="PON64514.1"/>
    </source>
</evidence>
<comment type="caution">
    <text evidence="1">The sequence shown here is derived from an EMBL/GenBank/DDBJ whole genome shotgun (WGS) entry which is preliminary data.</text>
</comment>
<dbReference type="AlphaFoldDB" id="A0A2P5CTZ6"/>
<protein>
    <submittedName>
        <fullName evidence="1">Uncharacterized protein</fullName>
    </submittedName>
</protein>
<sequence>MDSSTLVLVAAKMLSMKKHSVSFVKTVLAQIWGILKGLKTRIMGLLRDSISESNIRLIASKMGKLVEIDAKLIRVFFVDDYVWVKMEILVHKPFSAGLF</sequence>
<reference evidence="2" key="1">
    <citation type="submission" date="2016-06" db="EMBL/GenBank/DDBJ databases">
        <title>Parallel loss of symbiosis genes in relatives of nitrogen-fixing non-legume Parasponia.</title>
        <authorList>
            <person name="Van Velzen R."/>
            <person name="Holmer R."/>
            <person name="Bu F."/>
            <person name="Rutten L."/>
            <person name="Van Zeijl A."/>
            <person name="Liu W."/>
            <person name="Santuari L."/>
            <person name="Cao Q."/>
            <person name="Sharma T."/>
            <person name="Shen D."/>
            <person name="Roswanjaya Y."/>
            <person name="Wardhani T."/>
            <person name="Kalhor M.S."/>
            <person name="Jansen J."/>
            <person name="Van den Hoogen J."/>
            <person name="Gungor B."/>
            <person name="Hartog M."/>
            <person name="Hontelez J."/>
            <person name="Verver J."/>
            <person name="Yang W.-C."/>
            <person name="Schijlen E."/>
            <person name="Repin R."/>
            <person name="Schilthuizen M."/>
            <person name="Schranz E."/>
            <person name="Heidstra R."/>
            <person name="Miyata K."/>
            <person name="Fedorova E."/>
            <person name="Kohlen W."/>
            <person name="Bisseling T."/>
            <person name="Smit S."/>
            <person name="Geurts R."/>
        </authorList>
    </citation>
    <scope>NUCLEOTIDE SEQUENCE [LARGE SCALE GENOMIC DNA]</scope>
    <source>
        <strain evidence="2">cv. WU1-14</strain>
    </source>
</reference>
<gene>
    <name evidence="1" type="ORF">PanWU01x14_123910</name>
</gene>
<evidence type="ECO:0000313" key="2">
    <source>
        <dbReference type="Proteomes" id="UP000237105"/>
    </source>
</evidence>
<dbReference type="EMBL" id="JXTB01000095">
    <property type="protein sequence ID" value="PON64514.1"/>
    <property type="molecule type" value="Genomic_DNA"/>
</dbReference>
<proteinExistence type="predicted"/>